<accession>A0A2M7G5B5</accession>
<reference evidence="1 2" key="1">
    <citation type="submission" date="2017-09" db="EMBL/GenBank/DDBJ databases">
        <title>Depth-based differentiation of microbial function through sediment-hosted aquifers and enrichment of novel symbionts in the deep terrestrial subsurface.</title>
        <authorList>
            <person name="Probst A.J."/>
            <person name="Ladd B."/>
            <person name="Jarett J.K."/>
            <person name="Geller-Mcgrath D.E."/>
            <person name="Sieber C.M."/>
            <person name="Emerson J.B."/>
            <person name="Anantharaman K."/>
            <person name="Thomas B.C."/>
            <person name="Malmstrom R."/>
            <person name="Stieglmeier M."/>
            <person name="Klingl A."/>
            <person name="Woyke T."/>
            <person name="Ryan C.M."/>
            <person name="Banfield J.F."/>
        </authorList>
    </citation>
    <scope>NUCLEOTIDE SEQUENCE [LARGE SCALE GENOMIC DNA]</scope>
    <source>
        <strain evidence="1">CG17_big_fil_post_rev_8_21_14_2_50_48_46</strain>
    </source>
</reference>
<dbReference type="PANTHER" id="PTHR48098">
    <property type="entry name" value="ENTEROCHELIN ESTERASE-RELATED"/>
    <property type="match status" value="1"/>
</dbReference>
<proteinExistence type="predicted"/>
<dbReference type="InterPro" id="IPR000801">
    <property type="entry name" value="Esterase-like"/>
</dbReference>
<sequence length="322" mass="37528">MIQKVGSVQPVMASPPSILINPLLKILWQFKSMRVKKLSLKNKELNRIAPSRYLRGRIERRHIRSWYLNNSRDLDIYLPPAYDREPGKRFPVLYMHDGNNLFFPELAFGGMPWQVDKMLNRLISHRLVEDLIVVGVHNTPGRDNEYTWTRMQTRWGSEGGNGERYAHFLVNEAKPLVDHHYRTLSGPEETGVMGSSLGGLISFYLGLYFPHVFRKIGMVSPSFWWGHRQALRDAAQIQRGLKLWLDMGTREGGSRIAVARNYNIQNTRLMKRILESRGYREGEDLAYLEDRGGKHNEWFWGQRLHLPLIYFYGSRKSLIMTA</sequence>
<comment type="caution">
    <text evidence="1">The sequence shown here is derived from an EMBL/GenBank/DDBJ whole genome shotgun (WGS) entry which is preliminary data.</text>
</comment>
<dbReference type="EMBL" id="PFFQ01000026">
    <property type="protein sequence ID" value="PIW17184.1"/>
    <property type="molecule type" value="Genomic_DNA"/>
</dbReference>
<evidence type="ECO:0000313" key="1">
    <source>
        <dbReference type="EMBL" id="PIW17184.1"/>
    </source>
</evidence>
<dbReference type="PANTHER" id="PTHR48098:SF6">
    <property type="entry name" value="FERRI-BACILLIBACTIN ESTERASE BESA"/>
    <property type="match status" value="1"/>
</dbReference>
<dbReference type="Pfam" id="PF00756">
    <property type="entry name" value="Esterase"/>
    <property type="match status" value="1"/>
</dbReference>
<protein>
    <submittedName>
        <fullName evidence="1">Esterase</fullName>
    </submittedName>
</protein>
<name>A0A2M7G5B5_9BACT</name>
<dbReference type="SUPFAM" id="SSF53474">
    <property type="entry name" value="alpha/beta-Hydrolases"/>
    <property type="match status" value="1"/>
</dbReference>
<dbReference type="Gene3D" id="3.40.50.1820">
    <property type="entry name" value="alpha/beta hydrolase"/>
    <property type="match status" value="1"/>
</dbReference>
<organism evidence="1 2">
    <name type="scientific">bacterium (Candidatus Blackallbacteria) CG17_big_fil_post_rev_8_21_14_2_50_48_46</name>
    <dbReference type="NCBI Taxonomy" id="2014261"/>
    <lineage>
        <taxon>Bacteria</taxon>
        <taxon>Candidatus Blackallbacteria</taxon>
    </lineage>
</organism>
<dbReference type="InterPro" id="IPR029058">
    <property type="entry name" value="AB_hydrolase_fold"/>
</dbReference>
<dbReference type="InterPro" id="IPR050583">
    <property type="entry name" value="Mycobacterial_A85_antigen"/>
</dbReference>
<dbReference type="AlphaFoldDB" id="A0A2M7G5B5"/>
<gene>
    <name evidence="1" type="ORF">COW36_09430</name>
</gene>
<dbReference type="Proteomes" id="UP000231019">
    <property type="component" value="Unassembled WGS sequence"/>
</dbReference>
<evidence type="ECO:0000313" key="2">
    <source>
        <dbReference type="Proteomes" id="UP000231019"/>
    </source>
</evidence>